<proteinExistence type="predicted"/>
<evidence type="ECO:0000313" key="2">
    <source>
        <dbReference type="Proteomes" id="UP000799755"/>
    </source>
</evidence>
<keyword evidence="2" id="KW-1185">Reference proteome</keyword>
<protein>
    <submittedName>
        <fullName evidence="1">Uncharacterized protein</fullName>
    </submittedName>
</protein>
<sequence>MIPPVDPATLSRNPNFENLYKDLRTRKLNPDGSTRDTKKQRLHDDIRRNLTTARTTLFQSQLLISTLSDLPSKSSSISPELHEVIELVTAQLSNQIPASDREVLSGDISFFLTNISVIATAVSQQLATVVSHLCKIADPLRPPSPSGLPAKAQGIVQSATQELPAELGSSRVELANIAFQVLDMHRQILETSIQILEQTMHGSLARSAKARAELLHSRASMLGLQARHVTLSLIKVIHTLTHPAPPEFLTALRNFKNHQKVSEKELQDREGLAKKALELYEKAGEKGMRDAARRAEYLRAEIERTKAEIEKLERGG</sequence>
<comment type="caution">
    <text evidence="1">The sequence shown here is derived from an EMBL/GenBank/DDBJ whole genome shotgun (WGS) entry which is preliminary data.</text>
</comment>
<organism evidence="1 2">
    <name type="scientific">Lindgomyces ingoldianus</name>
    <dbReference type="NCBI Taxonomy" id="673940"/>
    <lineage>
        <taxon>Eukaryota</taxon>
        <taxon>Fungi</taxon>
        <taxon>Dikarya</taxon>
        <taxon>Ascomycota</taxon>
        <taxon>Pezizomycotina</taxon>
        <taxon>Dothideomycetes</taxon>
        <taxon>Pleosporomycetidae</taxon>
        <taxon>Pleosporales</taxon>
        <taxon>Lindgomycetaceae</taxon>
        <taxon>Lindgomyces</taxon>
    </lineage>
</organism>
<reference evidence="1" key="1">
    <citation type="journal article" date="2020" name="Stud. Mycol.">
        <title>101 Dothideomycetes genomes: a test case for predicting lifestyles and emergence of pathogens.</title>
        <authorList>
            <person name="Haridas S."/>
            <person name="Albert R."/>
            <person name="Binder M."/>
            <person name="Bloem J."/>
            <person name="Labutti K."/>
            <person name="Salamov A."/>
            <person name="Andreopoulos B."/>
            <person name="Baker S."/>
            <person name="Barry K."/>
            <person name="Bills G."/>
            <person name="Bluhm B."/>
            <person name="Cannon C."/>
            <person name="Castanera R."/>
            <person name="Culley D."/>
            <person name="Daum C."/>
            <person name="Ezra D."/>
            <person name="Gonzalez J."/>
            <person name="Henrissat B."/>
            <person name="Kuo A."/>
            <person name="Liang C."/>
            <person name="Lipzen A."/>
            <person name="Lutzoni F."/>
            <person name="Magnuson J."/>
            <person name="Mondo S."/>
            <person name="Nolan M."/>
            <person name="Ohm R."/>
            <person name="Pangilinan J."/>
            <person name="Park H.-J."/>
            <person name="Ramirez L."/>
            <person name="Alfaro M."/>
            <person name="Sun H."/>
            <person name="Tritt A."/>
            <person name="Yoshinaga Y."/>
            <person name="Zwiers L.-H."/>
            <person name="Turgeon B."/>
            <person name="Goodwin S."/>
            <person name="Spatafora J."/>
            <person name="Crous P."/>
            <person name="Grigoriev I."/>
        </authorList>
    </citation>
    <scope>NUCLEOTIDE SEQUENCE</scope>
    <source>
        <strain evidence="1">ATCC 200398</strain>
    </source>
</reference>
<gene>
    <name evidence="1" type="ORF">BDR25DRAFT_286727</name>
</gene>
<dbReference type="EMBL" id="MU003507">
    <property type="protein sequence ID" value="KAF2470626.1"/>
    <property type="molecule type" value="Genomic_DNA"/>
</dbReference>
<dbReference type="Proteomes" id="UP000799755">
    <property type="component" value="Unassembled WGS sequence"/>
</dbReference>
<evidence type="ECO:0000313" key="1">
    <source>
        <dbReference type="EMBL" id="KAF2470626.1"/>
    </source>
</evidence>
<name>A0ACB6QUM0_9PLEO</name>
<accession>A0ACB6QUM0</accession>